<dbReference type="InterPro" id="IPR036615">
    <property type="entry name" value="Mur_ligase_C_dom_sf"/>
</dbReference>
<feature type="domain" description="Mur ligase C-terminal" evidence="9">
    <location>
        <begin position="327"/>
        <end position="440"/>
    </location>
</feature>
<dbReference type="AlphaFoldDB" id="A0A6I4I0H3"/>
<dbReference type="GO" id="GO:0008360">
    <property type="term" value="P:regulation of cell shape"/>
    <property type="evidence" value="ECO:0007669"/>
    <property type="project" value="UniProtKB-KW"/>
</dbReference>
<dbReference type="GO" id="GO:0005737">
    <property type="term" value="C:cytoplasm"/>
    <property type="evidence" value="ECO:0007669"/>
    <property type="project" value="UniProtKB-SubCell"/>
</dbReference>
<dbReference type="GO" id="GO:0008764">
    <property type="term" value="F:UDP-N-acetylmuramoylalanine-D-glutamate ligase activity"/>
    <property type="evidence" value="ECO:0007669"/>
    <property type="project" value="UniProtKB-UniRule"/>
</dbReference>
<keyword evidence="6 7" id="KW-0067">ATP-binding</keyword>
<evidence type="ECO:0000256" key="2">
    <source>
        <dbReference type="ARBA" id="ARBA00004752"/>
    </source>
</evidence>
<dbReference type="HAMAP" id="MF_00639">
    <property type="entry name" value="MurD"/>
    <property type="match status" value="1"/>
</dbReference>
<comment type="subcellular location">
    <subcellularLocation>
        <location evidence="1 7 8">Cytoplasm</location>
    </subcellularLocation>
</comment>
<evidence type="ECO:0000313" key="12">
    <source>
        <dbReference type="Proteomes" id="UP000429232"/>
    </source>
</evidence>
<dbReference type="NCBIfam" id="TIGR01087">
    <property type="entry name" value="murD"/>
    <property type="match status" value="1"/>
</dbReference>
<dbReference type="SUPFAM" id="SSF53244">
    <property type="entry name" value="MurD-like peptide ligases, peptide-binding domain"/>
    <property type="match status" value="1"/>
</dbReference>
<name>A0A6I4I0H3_9SPHI</name>
<dbReference type="EC" id="6.3.2.9" evidence="7 8"/>
<dbReference type="Pfam" id="PF08245">
    <property type="entry name" value="Mur_ligase_M"/>
    <property type="match status" value="1"/>
</dbReference>
<evidence type="ECO:0000256" key="3">
    <source>
        <dbReference type="ARBA" id="ARBA00022490"/>
    </source>
</evidence>
<dbReference type="InterPro" id="IPR013221">
    <property type="entry name" value="Mur_ligase_cen"/>
</dbReference>
<dbReference type="SUPFAM" id="SSF53623">
    <property type="entry name" value="MurD-like peptide ligases, catalytic domain"/>
    <property type="match status" value="1"/>
</dbReference>
<gene>
    <name evidence="7 11" type="primary">murD</name>
    <name evidence="11" type="ORF">GO620_010480</name>
</gene>
<keyword evidence="5 7" id="KW-0547">Nucleotide-binding</keyword>
<keyword evidence="7 8" id="KW-0132">Cell division</keyword>
<keyword evidence="7 8" id="KW-0131">Cell cycle</keyword>
<keyword evidence="3 7" id="KW-0963">Cytoplasm</keyword>
<dbReference type="EMBL" id="CP066775">
    <property type="protein sequence ID" value="QQL48609.1"/>
    <property type="molecule type" value="Genomic_DNA"/>
</dbReference>
<dbReference type="RefSeq" id="WP_200229859.1">
    <property type="nucleotide sequence ID" value="NZ_CP066775.1"/>
</dbReference>
<dbReference type="InterPro" id="IPR004101">
    <property type="entry name" value="Mur_ligase_C"/>
</dbReference>
<accession>A0A6I4I0H3</accession>
<evidence type="ECO:0000313" key="11">
    <source>
        <dbReference type="EMBL" id="QQL48609.1"/>
    </source>
</evidence>
<dbReference type="PANTHER" id="PTHR43692">
    <property type="entry name" value="UDP-N-ACETYLMURAMOYLALANINE--D-GLUTAMATE LIGASE"/>
    <property type="match status" value="1"/>
</dbReference>
<dbReference type="InterPro" id="IPR036565">
    <property type="entry name" value="Mur-like_cat_sf"/>
</dbReference>
<evidence type="ECO:0000256" key="5">
    <source>
        <dbReference type="ARBA" id="ARBA00022741"/>
    </source>
</evidence>
<dbReference type="GO" id="GO:0005524">
    <property type="term" value="F:ATP binding"/>
    <property type="evidence" value="ECO:0007669"/>
    <property type="project" value="UniProtKB-UniRule"/>
</dbReference>
<feature type="binding site" evidence="7">
    <location>
        <begin position="126"/>
        <end position="132"/>
    </location>
    <ligand>
        <name>ATP</name>
        <dbReference type="ChEBI" id="CHEBI:30616"/>
    </ligand>
</feature>
<dbReference type="KEGG" id="mgik:GO620_010480"/>
<comment type="catalytic activity">
    <reaction evidence="7 8">
        <text>UDP-N-acetyl-alpha-D-muramoyl-L-alanine + D-glutamate + ATP = UDP-N-acetyl-alpha-D-muramoyl-L-alanyl-D-glutamate + ADP + phosphate + H(+)</text>
        <dbReference type="Rhea" id="RHEA:16429"/>
        <dbReference type="ChEBI" id="CHEBI:15378"/>
        <dbReference type="ChEBI" id="CHEBI:29986"/>
        <dbReference type="ChEBI" id="CHEBI:30616"/>
        <dbReference type="ChEBI" id="CHEBI:43474"/>
        <dbReference type="ChEBI" id="CHEBI:83898"/>
        <dbReference type="ChEBI" id="CHEBI:83900"/>
        <dbReference type="ChEBI" id="CHEBI:456216"/>
        <dbReference type="EC" id="6.3.2.9"/>
    </reaction>
</comment>
<keyword evidence="7 8" id="KW-0133">Cell shape</keyword>
<evidence type="ECO:0000256" key="1">
    <source>
        <dbReference type="ARBA" id="ARBA00004496"/>
    </source>
</evidence>
<dbReference type="InterPro" id="IPR005762">
    <property type="entry name" value="MurD"/>
</dbReference>
<organism evidence="11 12">
    <name type="scientific">Mucilaginibacter ginkgonis</name>
    <dbReference type="NCBI Taxonomy" id="2682091"/>
    <lineage>
        <taxon>Bacteria</taxon>
        <taxon>Pseudomonadati</taxon>
        <taxon>Bacteroidota</taxon>
        <taxon>Sphingobacteriia</taxon>
        <taxon>Sphingobacteriales</taxon>
        <taxon>Sphingobacteriaceae</taxon>
        <taxon>Mucilaginibacter</taxon>
    </lineage>
</organism>
<dbReference type="Pfam" id="PF02875">
    <property type="entry name" value="Mur_ligase_C"/>
    <property type="match status" value="1"/>
</dbReference>
<keyword evidence="12" id="KW-1185">Reference proteome</keyword>
<reference evidence="11 12" key="1">
    <citation type="submission" date="2020-12" db="EMBL/GenBank/DDBJ databases">
        <title>HMF7856_wgs.fasta genome submission.</title>
        <authorList>
            <person name="Kang H."/>
            <person name="Kim H."/>
            <person name="Joh K."/>
        </authorList>
    </citation>
    <scope>NUCLEOTIDE SEQUENCE [LARGE SCALE GENOMIC DNA]</scope>
    <source>
        <strain evidence="11 12">HMF7856</strain>
    </source>
</reference>
<comment type="function">
    <text evidence="7 8">Cell wall formation. Catalyzes the addition of glutamate to the nucleotide precursor UDP-N-acetylmuramoyl-L-alanine (UMA).</text>
</comment>
<proteinExistence type="inferred from homology"/>
<keyword evidence="7 8" id="KW-0961">Cell wall biogenesis/degradation</keyword>
<dbReference type="PANTHER" id="PTHR43692:SF1">
    <property type="entry name" value="UDP-N-ACETYLMURAMOYLALANINE--D-GLUTAMATE LIGASE"/>
    <property type="match status" value="1"/>
</dbReference>
<keyword evidence="7 8" id="KW-0573">Peptidoglycan synthesis</keyword>
<comment type="pathway">
    <text evidence="2 7 8">Cell wall biogenesis; peptidoglycan biosynthesis.</text>
</comment>
<dbReference type="Gene3D" id="3.40.1190.10">
    <property type="entry name" value="Mur-like, catalytic domain"/>
    <property type="match status" value="1"/>
</dbReference>
<evidence type="ECO:0000259" key="10">
    <source>
        <dbReference type="Pfam" id="PF08245"/>
    </source>
</evidence>
<dbReference type="UniPathway" id="UPA00219"/>
<dbReference type="Pfam" id="PF21799">
    <property type="entry name" value="MurD-like_N"/>
    <property type="match status" value="1"/>
</dbReference>
<dbReference type="Proteomes" id="UP000429232">
    <property type="component" value="Chromosome"/>
</dbReference>
<feature type="domain" description="Mur ligase central" evidence="10">
    <location>
        <begin position="124"/>
        <end position="304"/>
    </location>
</feature>
<evidence type="ECO:0000256" key="7">
    <source>
        <dbReference type="HAMAP-Rule" id="MF_00639"/>
    </source>
</evidence>
<protein>
    <recommendedName>
        <fullName evidence="7 8">UDP-N-acetylmuramoylalanine--D-glutamate ligase</fullName>
        <ecNumber evidence="7 8">6.3.2.9</ecNumber>
    </recommendedName>
    <alternativeName>
        <fullName evidence="7">D-glutamic acid-adding enzyme</fullName>
    </alternativeName>
    <alternativeName>
        <fullName evidence="7">UDP-N-acetylmuramoyl-L-alanyl-D-glutamate synthetase</fullName>
    </alternativeName>
</protein>
<dbReference type="Gene3D" id="3.90.190.20">
    <property type="entry name" value="Mur ligase, C-terminal domain"/>
    <property type="match status" value="1"/>
</dbReference>
<evidence type="ECO:0000256" key="8">
    <source>
        <dbReference type="RuleBase" id="RU003664"/>
    </source>
</evidence>
<dbReference type="GO" id="GO:0009252">
    <property type="term" value="P:peptidoglycan biosynthetic process"/>
    <property type="evidence" value="ECO:0007669"/>
    <property type="project" value="UniProtKB-UniRule"/>
</dbReference>
<dbReference type="Gene3D" id="3.40.50.720">
    <property type="entry name" value="NAD(P)-binding Rossmann-like Domain"/>
    <property type="match status" value="1"/>
</dbReference>
<evidence type="ECO:0000256" key="4">
    <source>
        <dbReference type="ARBA" id="ARBA00022598"/>
    </source>
</evidence>
<dbReference type="GO" id="GO:0051301">
    <property type="term" value="P:cell division"/>
    <property type="evidence" value="ECO:0007669"/>
    <property type="project" value="UniProtKB-KW"/>
</dbReference>
<evidence type="ECO:0000256" key="6">
    <source>
        <dbReference type="ARBA" id="ARBA00022840"/>
    </source>
</evidence>
<comment type="similarity">
    <text evidence="7">Belongs to the MurCDEF family.</text>
</comment>
<sequence>MKENKSIPATNFPLQGGRGLLVILGAGESGAGAAFLAKQKGFDVFVSDFGAIANKYKQQLQEWQIPFEEKQHTEDLILNATQVVKSPGIPEKAPLIKKLREKGIPVISEIEFAGRYTNAKMICITGSNGKTTTTSLTYHILKDAGLNVGLAGNIGKSFAYQVATENFDTYVLEISSFMLDDMYQFKADIAVLLNITPDHLDRYDYKFENYAASKFRITQNQTPADHFIYCIDDQATAEGMKMHGSNARLHPFSITNELESGAWLDRETLIIQTNKQQEPLTMSINDLALQGKHNIYNSMASGIVAKVLELRNDTIRESMSNFRNIEHRLEHVAKISGINFINDSKATNVNSTWYALESMPKGVVLILGGVDKGNDYSMLADLVKQKVKAIVCLGRDNARIHEAFKDILTEIVDTTSAQEAVYVSYQLAKKGDTVLLSPACASFDLFKNYEDRGDQFKKAVMEL</sequence>
<keyword evidence="4 7" id="KW-0436">Ligase</keyword>
<dbReference type="SUPFAM" id="SSF51984">
    <property type="entry name" value="MurCD N-terminal domain"/>
    <property type="match status" value="1"/>
</dbReference>
<evidence type="ECO:0000259" key="9">
    <source>
        <dbReference type="Pfam" id="PF02875"/>
    </source>
</evidence>
<dbReference type="GO" id="GO:0071555">
    <property type="term" value="P:cell wall organization"/>
    <property type="evidence" value="ECO:0007669"/>
    <property type="project" value="UniProtKB-KW"/>
</dbReference>